<protein>
    <recommendedName>
        <fullName evidence="3">RNase H type-1 domain-containing protein</fullName>
    </recommendedName>
</protein>
<evidence type="ECO:0000313" key="1">
    <source>
        <dbReference type="EMBL" id="KAL3525123.1"/>
    </source>
</evidence>
<keyword evidence="2" id="KW-1185">Reference proteome</keyword>
<sequence length="276" mass="31028">MLMGKNYGTTVGEYESHDDDYVQCMESTKGVKVMGIARDSVGKSGGLALLWKKDIRSLPHPNEDLANDSMVLRHENRTLQSRMEFGNVKKQVEKVSNQLEGILTRGIDSSNEMLYRDLEAQLEEILEKEDTMWKQRSKAHWNNQISEGKGKERARISFMALQLLMNFKEANKTYPSNKDMEGRSGKNKKGKFIAGLAERIQGVANSEFAEKIAAIRALEFSTELQLFGFNVEGDTKTIITAIFTGNGDFSVLGPLADDTRWCGRGIMDKNGRKQTC</sequence>
<dbReference type="AlphaFoldDB" id="A0ABD3A5Y4"/>
<name>A0ABD3A5Y4_9GENT</name>
<comment type="caution">
    <text evidence="1">The sequence shown here is derived from an EMBL/GenBank/DDBJ whole genome shotgun (WGS) entry which is preliminary data.</text>
</comment>
<dbReference type="EMBL" id="JBJUIK010000006">
    <property type="protein sequence ID" value="KAL3525123.1"/>
    <property type="molecule type" value="Genomic_DNA"/>
</dbReference>
<dbReference type="Proteomes" id="UP001630127">
    <property type="component" value="Unassembled WGS sequence"/>
</dbReference>
<evidence type="ECO:0008006" key="3">
    <source>
        <dbReference type="Google" id="ProtNLM"/>
    </source>
</evidence>
<evidence type="ECO:0000313" key="2">
    <source>
        <dbReference type="Proteomes" id="UP001630127"/>
    </source>
</evidence>
<gene>
    <name evidence="1" type="ORF">ACH5RR_013495</name>
</gene>
<organism evidence="1 2">
    <name type="scientific">Cinchona calisaya</name>
    <dbReference type="NCBI Taxonomy" id="153742"/>
    <lineage>
        <taxon>Eukaryota</taxon>
        <taxon>Viridiplantae</taxon>
        <taxon>Streptophyta</taxon>
        <taxon>Embryophyta</taxon>
        <taxon>Tracheophyta</taxon>
        <taxon>Spermatophyta</taxon>
        <taxon>Magnoliopsida</taxon>
        <taxon>eudicotyledons</taxon>
        <taxon>Gunneridae</taxon>
        <taxon>Pentapetalae</taxon>
        <taxon>asterids</taxon>
        <taxon>lamiids</taxon>
        <taxon>Gentianales</taxon>
        <taxon>Rubiaceae</taxon>
        <taxon>Cinchonoideae</taxon>
        <taxon>Cinchoneae</taxon>
        <taxon>Cinchona</taxon>
    </lineage>
</organism>
<reference evidence="1 2" key="1">
    <citation type="submission" date="2024-11" db="EMBL/GenBank/DDBJ databases">
        <title>A near-complete genome assembly of Cinchona calisaya.</title>
        <authorList>
            <person name="Lian D.C."/>
            <person name="Zhao X.W."/>
            <person name="Wei L."/>
        </authorList>
    </citation>
    <scope>NUCLEOTIDE SEQUENCE [LARGE SCALE GENOMIC DNA]</scope>
    <source>
        <tissue evidence="1">Nenye</tissue>
    </source>
</reference>
<accession>A0ABD3A5Y4</accession>
<proteinExistence type="predicted"/>